<evidence type="ECO:0000313" key="5">
    <source>
        <dbReference type="EMBL" id="URI06465.1"/>
    </source>
</evidence>
<dbReference type="InterPro" id="IPR003593">
    <property type="entry name" value="AAA+_ATPase"/>
</dbReference>
<dbReference type="RefSeq" id="WP_250194728.1">
    <property type="nucleotide sequence ID" value="NZ_CP097635.1"/>
</dbReference>
<feature type="domain" description="AAA+ ATPase" evidence="3">
    <location>
        <begin position="269"/>
        <end position="425"/>
    </location>
</feature>
<protein>
    <submittedName>
        <fullName evidence="5">AAA family ATPase</fullName>
    </submittedName>
</protein>
<dbReference type="PANTHER" id="PTHR16305:SF28">
    <property type="entry name" value="GUANYLATE CYCLASE DOMAIN-CONTAINING PROTEIN"/>
    <property type="match status" value="1"/>
</dbReference>
<evidence type="ECO:0000256" key="1">
    <source>
        <dbReference type="ARBA" id="ARBA00022741"/>
    </source>
</evidence>
<accession>A0ABY4S2P7</accession>
<dbReference type="SUPFAM" id="SSF48452">
    <property type="entry name" value="TPR-like"/>
    <property type="match status" value="2"/>
</dbReference>
<keyword evidence="6" id="KW-1185">Reference proteome</keyword>
<dbReference type="Pfam" id="PF13191">
    <property type="entry name" value="AAA_16"/>
    <property type="match status" value="1"/>
</dbReference>
<dbReference type="Proteomes" id="UP001056201">
    <property type="component" value="Chromosome 1"/>
</dbReference>
<proteinExistence type="predicted"/>
<dbReference type="PANTHER" id="PTHR16305">
    <property type="entry name" value="TESTICULAR SOLUBLE ADENYLYL CYCLASE"/>
    <property type="match status" value="1"/>
</dbReference>
<reference evidence="5" key="1">
    <citation type="submission" date="2022-05" db="EMBL/GenBank/DDBJ databases">
        <title>An RpoN-dependent PEP-CTERM gene is involved in floc formation of an Aquincola tertiaricarbonis strain.</title>
        <authorList>
            <person name="Qiu D."/>
            <person name="Xia M."/>
        </authorList>
    </citation>
    <scope>NUCLEOTIDE SEQUENCE</scope>
    <source>
        <strain evidence="5">RN12</strain>
    </source>
</reference>
<dbReference type="SMART" id="SM01043">
    <property type="entry name" value="BTAD"/>
    <property type="match status" value="1"/>
</dbReference>
<dbReference type="Gene3D" id="1.25.40.10">
    <property type="entry name" value="Tetratricopeptide repeat domain"/>
    <property type="match status" value="2"/>
</dbReference>
<dbReference type="InterPro" id="IPR027417">
    <property type="entry name" value="P-loop_NTPase"/>
</dbReference>
<gene>
    <name evidence="5" type="ORF">MW290_11150</name>
</gene>
<dbReference type="Pfam" id="PF03704">
    <property type="entry name" value="BTAD"/>
    <property type="match status" value="1"/>
</dbReference>
<dbReference type="InterPro" id="IPR011990">
    <property type="entry name" value="TPR-like_helical_dom_sf"/>
</dbReference>
<organism evidence="5 6">
    <name type="scientific">Aquincola tertiaricarbonis</name>
    <dbReference type="NCBI Taxonomy" id="391953"/>
    <lineage>
        <taxon>Bacteria</taxon>
        <taxon>Pseudomonadati</taxon>
        <taxon>Pseudomonadota</taxon>
        <taxon>Betaproteobacteria</taxon>
        <taxon>Burkholderiales</taxon>
        <taxon>Sphaerotilaceae</taxon>
        <taxon>Aquincola</taxon>
    </lineage>
</organism>
<evidence type="ECO:0000259" key="3">
    <source>
        <dbReference type="SMART" id="SM00382"/>
    </source>
</evidence>
<evidence type="ECO:0000313" key="6">
    <source>
        <dbReference type="Proteomes" id="UP001056201"/>
    </source>
</evidence>
<feature type="domain" description="Bacterial transcriptional activator" evidence="4">
    <location>
        <begin position="93"/>
        <end position="230"/>
    </location>
</feature>
<keyword evidence="1" id="KW-0547">Nucleotide-binding</keyword>
<name>A0ABY4S2P7_AQUTE</name>
<evidence type="ECO:0000259" key="4">
    <source>
        <dbReference type="SMART" id="SM01043"/>
    </source>
</evidence>
<dbReference type="SMART" id="SM00382">
    <property type="entry name" value="AAA"/>
    <property type="match status" value="1"/>
</dbReference>
<sequence length="1111" mass="118974">MTRQLFWRLRLEGRPCLIDDLGGGPLVLSRKDAAWLACAALEPGVRSHRVATLAWPATDERGALNNLRQRVHQLRKKTGARLVEMAETLVLATDLRRDEDHLSWAALQADPGAWDDEPLGDLTYDGEAELAAWVAGVRERHRQRRREALAAIADAAEREGRHADALMFAQHLHADDPLSEPLHRQLMRLHHALGDVASALRVYDRAERSLSEELGLRPSAETLVLRECLLQGRQPVIGALPDLPATLARPPRLIGRERPLRALAQARSLGQPVLVVGEAGAGKSRLLQEALGGLADVLQLAAQPDDAQAPFTTVQRLLSRLRRWPLAPAATGAEPDARLAPMPAQRLRHQIADALAAALQQGLGTVVIDDLHFADAASHELLQGLILAAEPPTRPAWVLASRPLAADAAQPWTNADHLQWLELPPLDAHAVHDFVASLSLPGIDAHALAPALLRHAGGLPLHLLETLRAGLQDGALDAAELPHPASIERRLQARLARLPTESAALARLVAVAGSDFDIELAEHLTHRPAVMLADAWHRLETAQVLDGEGFAHELVRQAVLALTPRVVARRIHRQVAQALTARGGEPARLAAHWEAGGEPAHAAAAYEAAADRAHAASRPREQAALLRQAAAAWEAAGHGGAALRARARAIVPTVLGEGLDPALQASTALIEAEAEAADLGHAWAAHATALVWGGRATEAEPAAQQALHLLPAHAVTPRREALQALAMALSMQGRAPQAVALLQPGWPMLDQQASPADCLDYAGAYLMALVNAGRLGDSLAVARRQLGWARATDNRLAELNAWISVGYVHLKRGEARDAVDAGREARELGRGVPELQTQSRMNDVALALAEATCGHFRAALPLARSALEHMSQAMPGSNFQAVAALALAWTWLQLGEPGRALPLLQQDLPNAVPESAVQRRLLLGQAAELLGAPEAERHYREAAAIEPTRRMASTLLAELALQRRAADTAAAHAAWAVMQEAQARELHGVAAEAAATALQARATAAPRTLDPDDVAHAEHLVRQYRAAYTSWTRQWLACAAAYTALGDVAAAARCRSLAAGWLQQTLQTQVPPEGRAGFGRHPWHAELLQPARGHAGWSIEAQAGHLHGGAL</sequence>
<dbReference type="InterPro" id="IPR005158">
    <property type="entry name" value="BTAD"/>
</dbReference>
<evidence type="ECO:0000256" key="2">
    <source>
        <dbReference type="ARBA" id="ARBA00022840"/>
    </source>
</evidence>
<dbReference type="EMBL" id="CP097635">
    <property type="protein sequence ID" value="URI06465.1"/>
    <property type="molecule type" value="Genomic_DNA"/>
</dbReference>
<dbReference type="SUPFAM" id="SSF52540">
    <property type="entry name" value="P-loop containing nucleoside triphosphate hydrolases"/>
    <property type="match status" value="1"/>
</dbReference>
<dbReference type="InterPro" id="IPR041664">
    <property type="entry name" value="AAA_16"/>
</dbReference>
<keyword evidence="2" id="KW-0067">ATP-binding</keyword>